<dbReference type="InterPro" id="IPR018060">
    <property type="entry name" value="HTH_AraC"/>
</dbReference>
<name>A0A4V6RXL4_9BACL</name>
<keyword evidence="5" id="KW-0472">Membrane</keyword>
<feature type="domain" description="HTH araC/xylS-type" evidence="6">
    <location>
        <begin position="680"/>
        <end position="778"/>
    </location>
</feature>
<gene>
    <name evidence="7" type="ORF">E6C55_11155</name>
</gene>
<accession>A0A4V6RXL4</accession>
<dbReference type="InterPro" id="IPR041522">
    <property type="entry name" value="CdaR_GGDEF"/>
</dbReference>
<reference evidence="7 8" key="1">
    <citation type="submission" date="2019-04" db="EMBL/GenBank/DDBJ databases">
        <title>Cohnella sp. nov. isolated from preserved vegetables.</title>
        <authorList>
            <person name="Lin S.-Y."/>
            <person name="Hung M.-H."/>
            <person name="Young C.-C."/>
        </authorList>
    </citation>
    <scope>NUCLEOTIDE SEQUENCE [LARGE SCALE GENOMIC DNA]</scope>
    <source>
        <strain evidence="7 8">CC-MHH1044</strain>
    </source>
</reference>
<organism evidence="7 8">
    <name type="scientific">Cohnella fermenti</name>
    <dbReference type="NCBI Taxonomy" id="2565925"/>
    <lineage>
        <taxon>Bacteria</taxon>
        <taxon>Bacillati</taxon>
        <taxon>Bacillota</taxon>
        <taxon>Bacilli</taxon>
        <taxon>Bacillales</taxon>
        <taxon>Paenibacillaceae</taxon>
        <taxon>Cohnella</taxon>
    </lineage>
</organism>
<dbReference type="EMBL" id="SSOB01000012">
    <property type="protein sequence ID" value="THF79885.1"/>
    <property type="molecule type" value="Genomic_DNA"/>
</dbReference>
<evidence type="ECO:0000256" key="2">
    <source>
        <dbReference type="ARBA" id="ARBA00023125"/>
    </source>
</evidence>
<evidence type="ECO:0000256" key="3">
    <source>
        <dbReference type="ARBA" id="ARBA00023163"/>
    </source>
</evidence>
<dbReference type="Proteomes" id="UP000310636">
    <property type="component" value="Unassembled WGS sequence"/>
</dbReference>
<dbReference type="OrthoDB" id="1975037at2"/>
<keyword evidence="5" id="KW-1133">Transmembrane helix</keyword>
<dbReference type="Pfam" id="PF12833">
    <property type="entry name" value="HTH_18"/>
    <property type="match status" value="1"/>
</dbReference>
<evidence type="ECO:0000256" key="5">
    <source>
        <dbReference type="SAM" id="Phobius"/>
    </source>
</evidence>
<protein>
    <submittedName>
        <fullName evidence="7">AraC family transcriptional regulator</fullName>
    </submittedName>
</protein>
<evidence type="ECO:0000256" key="4">
    <source>
        <dbReference type="SAM" id="MobiDB-lite"/>
    </source>
</evidence>
<evidence type="ECO:0000259" key="6">
    <source>
        <dbReference type="PROSITE" id="PS01124"/>
    </source>
</evidence>
<evidence type="ECO:0000313" key="8">
    <source>
        <dbReference type="Proteomes" id="UP000310636"/>
    </source>
</evidence>
<keyword evidence="8" id="KW-1185">Reference proteome</keyword>
<dbReference type="SUPFAM" id="SSF46689">
    <property type="entry name" value="Homeodomain-like"/>
    <property type="match status" value="2"/>
</dbReference>
<feature type="transmembrane region" description="Helical" evidence="5">
    <location>
        <begin position="309"/>
        <end position="331"/>
    </location>
</feature>
<dbReference type="Gene3D" id="1.10.10.60">
    <property type="entry name" value="Homeodomain-like"/>
    <property type="match status" value="2"/>
</dbReference>
<evidence type="ECO:0000313" key="7">
    <source>
        <dbReference type="EMBL" id="THF79885.1"/>
    </source>
</evidence>
<feature type="transmembrane region" description="Helical" evidence="5">
    <location>
        <begin position="41"/>
        <end position="62"/>
    </location>
</feature>
<proteinExistence type="predicted"/>
<dbReference type="GO" id="GO:0043565">
    <property type="term" value="F:sequence-specific DNA binding"/>
    <property type="evidence" value="ECO:0007669"/>
    <property type="project" value="InterPro"/>
</dbReference>
<comment type="caution">
    <text evidence="7">The sequence shown here is derived from an EMBL/GenBank/DDBJ whole genome shotgun (WGS) entry which is preliminary data.</text>
</comment>
<dbReference type="PANTHER" id="PTHR43280:SF10">
    <property type="entry name" value="REGULATORY PROTEIN POCR"/>
    <property type="match status" value="1"/>
</dbReference>
<feature type="region of interest" description="Disordered" evidence="4">
    <location>
        <begin position="1"/>
        <end position="28"/>
    </location>
</feature>
<dbReference type="SMART" id="SM00342">
    <property type="entry name" value="HTH_ARAC"/>
    <property type="match status" value="1"/>
</dbReference>
<evidence type="ECO:0000256" key="1">
    <source>
        <dbReference type="ARBA" id="ARBA00023015"/>
    </source>
</evidence>
<dbReference type="PANTHER" id="PTHR43280">
    <property type="entry name" value="ARAC-FAMILY TRANSCRIPTIONAL REGULATOR"/>
    <property type="match status" value="1"/>
</dbReference>
<dbReference type="AlphaFoldDB" id="A0A4V6RXL4"/>
<sequence length="782" mass="88361">MDLPRGDAYNRTALARPESTRPRTREGDTMKLRSRTYFTRLLIFSLLLGTIPVALVGMISYFKSSSIVQDKVNQSSMEALQQTQLRVEQMLKTIDHSVTQLISSPIVVSAMELPYSADYYRTYNELYQSMIRSQTFELTVSNMTVVNLIGGWGVDNNNIFTMSDLNDPDRLLHYESIPVFSAWVTDEENEPPSISLVKKIPLNSLKARGLAVVTVSEAELAKLLPSDLHLGSILILDGDNRLLTYGGNEPANEEDLLERLTGRPGGEGQFDMLVDGAKLSVIKRQSSYNGWTYLSIIPIKEMTRDSRSIGWVTLAVCFLMMLATAALALFGSRSFYQPVRRLVRAIGGPSGLSSDHTARDEFALIESRLQSMLQTESRLSAQVVGQARELKSFLVLKLLRGEEKEEGQLAQKLQEFGFPADWRWHAALAVQIDSLEGTRYSERDVDLLLFAVANIAGELIPAEERLDPVLMDQSSITLIGGTERTEPERRARLLNAAERIQESVRRYLDIPISIGISRSRPSLLAAPVSAEEALEALRYRIRIGPESVLFIEDVAPGEGTRSGFPHRTVKELCDAVRLTDGAQSRELLGQSIELIFREQADWRQYHLSLIRLYTMLTEIMQSDSAPSAEASSDPEKQLFQRLLELNSQEEIRQWFEETVLNPILSKLEQQRKSHAQLVAGQLAAMIHAGYDTEITLEACAAQLNYHPNHLGPLFGREMGISFSEYLQQYRLKIAKQWLVETDMRVGEIAERLTYTNSQNFIRFFRKAEDMTPGQYRERHRRD</sequence>
<keyword evidence="5" id="KW-0812">Transmembrane</keyword>
<feature type="compositionally biased region" description="Basic and acidic residues" evidence="4">
    <location>
        <begin position="18"/>
        <end position="28"/>
    </location>
</feature>
<dbReference type="InterPro" id="IPR009057">
    <property type="entry name" value="Homeodomain-like_sf"/>
</dbReference>
<dbReference type="PROSITE" id="PS01124">
    <property type="entry name" value="HTH_ARAC_FAMILY_2"/>
    <property type="match status" value="1"/>
</dbReference>
<dbReference type="Pfam" id="PF17853">
    <property type="entry name" value="GGDEF_2"/>
    <property type="match status" value="1"/>
</dbReference>
<keyword evidence="3" id="KW-0804">Transcription</keyword>
<dbReference type="GO" id="GO:0003700">
    <property type="term" value="F:DNA-binding transcription factor activity"/>
    <property type="evidence" value="ECO:0007669"/>
    <property type="project" value="InterPro"/>
</dbReference>
<keyword evidence="1" id="KW-0805">Transcription regulation</keyword>
<keyword evidence="2" id="KW-0238">DNA-binding</keyword>